<dbReference type="Proteomes" id="UP001367508">
    <property type="component" value="Unassembled WGS sequence"/>
</dbReference>
<evidence type="ECO:0000313" key="1">
    <source>
        <dbReference type="EMBL" id="KAK7308267.1"/>
    </source>
</evidence>
<accession>A0AAN9PSC8</accession>
<protein>
    <submittedName>
        <fullName evidence="1">Uncharacterized protein</fullName>
    </submittedName>
</protein>
<sequence>MTEFSKFFGNKILRFSPFTFLCFRAIPSLGTSCPFLSNQLSLDPCSQGRANLLCMLCFLCCHAGWYIVHNKEGNFLKSMSFNENECR</sequence>
<proteinExistence type="predicted"/>
<dbReference type="EMBL" id="JAYMYQ010000010">
    <property type="protein sequence ID" value="KAK7308267.1"/>
    <property type="molecule type" value="Genomic_DNA"/>
</dbReference>
<evidence type="ECO:0000313" key="2">
    <source>
        <dbReference type="Proteomes" id="UP001367508"/>
    </source>
</evidence>
<comment type="caution">
    <text evidence="1">The sequence shown here is derived from an EMBL/GenBank/DDBJ whole genome shotgun (WGS) entry which is preliminary data.</text>
</comment>
<organism evidence="1 2">
    <name type="scientific">Canavalia gladiata</name>
    <name type="common">Sword bean</name>
    <name type="synonym">Dolichos gladiatus</name>
    <dbReference type="NCBI Taxonomy" id="3824"/>
    <lineage>
        <taxon>Eukaryota</taxon>
        <taxon>Viridiplantae</taxon>
        <taxon>Streptophyta</taxon>
        <taxon>Embryophyta</taxon>
        <taxon>Tracheophyta</taxon>
        <taxon>Spermatophyta</taxon>
        <taxon>Magnoliopsida</taxon>
        <taxon>eudicotyledons</taxon>
        <taxon>Gunneridae</taxon>
        <taxon>Pentapetalae</taxon>
        <taxon>rosids</taxon>
        <taxon>fabids</taxon>
        <taxon>Fabales</taxon>
        <taxon>Fabaceae</taxon>
        <taxon>Papilionoideae</taxon>
        <taxon>50 kb inversion clade</taxon>
        <taxon>NPAAA clade</taxon>
        <taxon>indigoferoid/millettioid clade</taxon>
        <taxon>Phaseoleae</taxon>
        <taxon>Canavalia</taxon>
    </lineage>
</organism>
<gene>
    <name evidence="1" type="ORF">VNO77_41869</name>
</gene>
<keyword evidence="2" id="KW-1185">Reference proteome</keyword>
<dbReference type="AlphaFoldDB" id="A0AAN9PSC8"/>
<name>A0AAN9PSC8_CANGL</name>
<reference evidence="1 2" key="1">
    <citation type="submission" date="2024-01" db="EMBL/GenBank/DDBJ databases">
        <title>The genomes of 5 underutilized Papilionoideae crops provide insights into root nodulation and disease resistanc.</title>
        <authorList>
            <person name="Jiang F."/>
        </authorList>
    </citation>
    <scope>NUCLEOTIDE SEQUENCE [LARGE SCALE GENOMIC DNA]</scope>
    <source>
        <strain evidence="1">LVBAO_FW01</strain>
        <tissue evidence="1">Leaves</tissue>
    </source>
</reference>